<dbReference type="Proteomes" id="UP000632659">
    <property type="component" value="Unassembled WGS sequence"/>
</dbReference>
<keyword evidence="3" id="KW-1185">Reference proteome</keyword>
<evidence type="ECO:0000313" key="2">
    <source>
        <dbReference type="EMBL" id="MBC8611647.1"/>
    </source>
</evidence>
<gene>
    <name evidence="2" type="ORF">H8702_11155</name>
</gene>
<proteinExistence type="predicted"/>
<dbReference type="EMBL" id="JACRTL010000007">
    <property type="protein sequence ID" value="MBC8611647.1"/>
    <property type="molecule type" value="Genomic_DNA"/>
</dbReference>
<feature type="domain" description="HTH cro/C1-type" evidence="1">
    <location>
        <begin position="7"/>
        <end position="60"/>
    </location>
</feature>
<accession>A0A8J6PCB4</accession>
<dbReference type="Gene3D" id="1.10.260.40">
    <property type="entry name" value="lambda repressor-like DNA-binding domains"/>
    <property type="match status" value="1"/>
</dbReference>
<protein>
    <submittedName>
        <fullName evidence="2">Helix-turn-helix transcriptional regulator</fullName>
    </submittedName>
</protein>
<dbReference type="GO" id="GO:0003677">
    <property type="term" value="F:DNA binding"/>
    <property type="evidence" value="ECO:0007669"/>
    <property type="project" value="InterPro"/>
</dbReference>
<dbReference type="RefSeq" id="WP_093989741.1">
    <property type="nucleotide sequence ID" value="NZ_FYDD01000004.1"/>
</dbReference>
<dbReference type="PROSITE" id="PS50943">
    <property type="entry name" value="HTH_CROC1"/>
    <property type="match status" value="1"/>
</dbReference>
<organism evidence="2 3">
    <name type="scientific">Massiliimalia timonensis</name>
    <dbReference type="NCBI Taxonomy" id="1987501"/>
    <lineage>
        <taxon>Bacteria</taxon>
        <taxon>Bacillati</taxon>
        <taxon>Bacillota</taxon>
        <taxon>Clostridia</taxon>
        <taxon>Eubacteriales</taxon>
        <taxon>Oscillospiraceae</taxon>
        <taxon>Massiliimalia</taxon>
    </lineage>
</organism>
<evidence type="ECO:0000259" key="1">
    <source>
        <dbReference type="PROSITE" id="PS50943"/>
    </source>
</evidence>
<dbReference type="CDD" id="cd00093">
    <property type="entry name" value="HTH_XRE"/>
    <property type="match status" value="1"/>
</dbReference>
<reference evidence="2" key="1">
    <citation type="submission" date="2020-08" db="EMBL/GenBank/DDBJ databases">
        <title>Genome public.</title>
        <authorList>
            <person name="Liu C."/>
            <person name="Sun Q."/>
        </authorList>
    </citation>
    <scope>NUCLEOTIDE SEQUENCE</scope>
    <source>
        <strain evidence="2">NSJ-15</strain>
    </source>
</reference>
<comment type="caution">
    <text evidence="2">The sequence shown here is derived from an EMBL/GenBank/DDBJ whole genome shotgun (WGS) entry which is preliminary data.</text>
</comment>
<dbReference type="SUPFAM" id="SSF47413">
    <property type="entry name" value="lambda repressor-like DNA-binding domains"/>
    <property type="match status" value="1"/>
</dbReference>
<dbReference type="Pfam" id="PF13443">
    <property type="entry name" value="HTH_26"/>
    <property type="match status" value="1"/>
</dbReference>
<sequence length="124" mass="13838">MDFSQILSGLMKENQVSAYRLAKTIGVHQTTIKNWLDGKRPCFEHLHQVAGFFHVSTDVLLGKSAGDVSLIKESAVPVKDPSLILLCRKVENAPADKREAITKMLNESIDQYLKLMQSQPDKGE</sequence>
<name>A0A8J6PCB4_9FIRM</name>
<dbReference type="AlphaFoldDB" id="A0A8J6PCB4"/>
<dbReference type="InterPro" id="IPR010982">
    <property type="entry name" value="Lambda_DNA-bd_dom_sf"/>
</dbReference>
<evidence type="ECO:0000313" key="3">
    <source>
        <dbReference type="Proteomes" id="UP000632659"/>
    </source>
</evidence>
<dbReference type="InterPro" id="IPR001387">
    <property type="entry name" value="Cro/C1-type_HTH"/>
</dbReference>
<dbReference type="OrthoDB" id="9805654at2"/>